<organism evidence="1 2">
    <name type="scientific">Sphingobium lactosutens DS20</name>
    <dbReference type="NCBI Taxonomy" id="1331060"/>
    <lineage>
        <taxon>Bacteria</taxon>
        <taxon>Pseudomonadati</taxon>
        <taxon>Pseudomonadota</taxon>
        <taxon>Alphaproteobacteria</taxon>
        <taxon>Sphingomonadales</taxon>
        <taxon>Sphingomonadaceae</taxon>
        <taxon>Sphingobium</taxon>
    </lineage>
</organism>
<reference evidence="1 2" key="1">
    <citation type="journal article" date="2013" name="Genome Announc.">
        <title>Draft Genome Sequence of Sphingobium lactosutens Strain DS20T, Isolated from a Hexachlorocyclohexane Dumpsite.</title>
        <authorList>
            <person name="Kumar R."/>
            <person name="Dwivedi V."/>
            <person name="Negi V."/>
            <person name="Khurana J.P."/>
            <person name="Lal R."/>
        </authorList>
    </citation>
    <scope>NUCLEOTIDE SEQUENCE [LARGE SCALE GENOMIC DNA]</scope>
    <source>
        <strain evidence="1 2">DS20</strain>
    </source>
</reference>
<dbReference type="OrthoDB" id="63584at2"/>
<keyword evidence="2" id="KW-1185">Reference proteome</keyword>
<sequence length="295" mass="30885">MVLIGQESEASKVAIVTGASRGAGRGIARALAAHGCTVYVTGRSEHEGDAEMPGTIHATAAEVTQAGGLGIATRCDHSKDDQVKALIERVIDEQGRIDILVNNACAVSDALSAPGQFWEKPLAIGNMIDVGVRSGFVASWYAAPHMVKQDRGLIVFTSSPGAMHYCFGPAYGAHKAGVDKMAFDMGVDFADAGADIAAVSVWMGALATERLLAMMEAMPEQLAHLEGTLESPDYTGHVVWALFNDPEMMRFNGKTVIGAEVGKEYGITDTGGGFPPSVREGTGAAPPVYASCKVK</sequence>
<dbReference type="eggNOG" id="COG1028">
    <property type="taxonomic scope" value="Bacteria"/>
</dbReference>
<dbReference type="InterPro" id="IPR036291">
    <property type="entry name" value="NAD(P)-bd_dom_sf"/>
</dbReference>
<protein>
    <submittedName>
        <fullName evidence="1">Short-chain dehydrogenase</fullName>
    </submittedName>
</protein>
<dbReference type="EMBL" id="ATDP01000109">
    <property type="protein sequence ID" value="EQB10821.1"/>
    <property type="molecule type" value="Genomic_DNA"/>
</dbReference>
<gene>
    <name evidence="1" type="ORF">RLDS_25635</name>
</gene>
<dbReference type="InterPro" id="IPR002347">
    <property type="entry name" value="SDR_fam"/>
</dbReference>
<proteinExistence type="predicted"/>
<comment type="caution">
    <text evidence="1">The sequence shown here is derived from an EMBL/GenBank/DDBJ whole genome shotgun (WGS) entry which is preliminary data.</text>
</comment>
<evidence type="ECO:0000313" key="1">
    <source>
        <dbReference type="EMBL" id="EQB10821.1"/>
    </source>
</evidence>
<name>T0H3A6_9SPHN</name>
<dbReference type="RefSeq" id="WP_021228564.1">
    <property type="nucleotide sequence ID" value="NZ_ATDP01000109.1"/>
</dbReference>
<accession>T0H3A6</accession>
<dbReference type="Pfam" id="PF00106">
    <property type="entry name" value="adh_short"/>
    <property type="match status" value="1"/>
</dbReference>
<dbReference type="PANTHER" id="PTHR44147:SF2">
    <property type="entry name" value="DEHYDROGENASE_REDUCTASE SDR FAMILY MEMBER 1"/>
    <property type="match status" value="1"/>
</dbReference>
<dbReference type="PRINTS" id="PR00081">
    <property type="entry name" value="GDHRDH"/>
</dbReference>
<dbReference type="AlphaFoldDB" id="T0H3A6"/>
<dbReference type="Gene3D" id="3.40.50.720">
    <property type="entry name" value="NAD(P)-binding Rossmann-like Domain"/>
    <property type="match status" value="1"/>
</dbReference>
<dbReference type="PATRIC" id="fig|1331060.3.peg.4986"/>
<evidence type="ECO:0000313" key="2">
    <source>
        <dbReference type="Proteomes" id="UP000015531"/>
    </source>
</evidence>
<dbReference type="PANTHER" id="PTHR44147">
    <property type="entry name" value="DEHYDROGENASE/REDUCTASE SDR FAMILY MEMBER 1"/>
    <property type="match status" value="1"/>
</dbReference>
<dbReference type="SUPFAM" id="SSF51735">
    <property type="entry name" value="NAD(P)-binding Rossmann-fold domains"/>
    <property type="match status" value="1"/>
</dbReference>
<dbReference type="Proteomes" id="UP000015531">
    <property type="component" value="Unassembled WGS sequence"/>
</dbReference>